<reference evidence="3" key="1">
    <citation type="submission" date="2012-06" db="EMBL/GenBank/DDBJ databases">
        <title>The genome sequence of Coniosporium apollinis CBS 100218.</title>
        <authorList>
            <consortium name="The Broad Institute Genome Sequencing Platform"/>
            <person name="Cuomo C."/>
            <person name="Gorbushina A."/>
            <person name="Noack S."/>
            <person name="Walker B."/>
            <person name="Young S.K."/>
            <person name="Zeng Q."/>
            <person name="Gargeya S."/>
            <person name="Fitzgerald M."/>
            <person name="Haas B."/>
            <person name="Abouelleil A."/>
            <person name="Alvarado L."/>
            <person name="Arachchi H.M."/>
            <person name="Berlin A.M."/>
            <person name="Chapman S.B."/>
            <person name="Goldberg J."/>
            <person name="Griggs A."/>
            <person name="Gujja S."/>
            <person name="Hansen M."/>
            <person name="Howarth C."/>
            <person name="Imamovic A."/>
            <person name="Larimer J."/>
            <person name="McCowan C."/>
            <person name="Montmayeur A."/>
            <person name="Murphy C."/>
            <person name="Neiman D."/>
            <person name="Pearson M."/>
            <person name="Priest M."/>
            <person name="Roberts A."/>
            <person name="Saif S."/>
            <person name="Shea T."/>
            <person name="Sisk P."/>
            <person name="Sykes S."/>
            <person name="Wortman J."/>
            <person name="Nusbaum C."/>
            <person name="Birren B."/>
        </authorList>
    </citation>
    <scope>NUCLEOTIDE SEQUENCE [LARGE SCALE GENOMIC DNA]</scope>
    <source>
        <strain evidence="3">CBS 100218</strain>
    </source>
</reference>
<dbReference type="eggNOG" id="ENOG502TFWF">
    <property type="taxonomic scope" value="Eukaryota"/>
</dbReference>
<proteinExistence type="predicted"/>
<evidence type="ECO:0000313" key="2">
    <source>
        <dbReference type="EMBL" id="EON68001.1"/>
    </source>
</evidence>
<dbReference type="EMBL" id="JH767592">
    <property type="protein sequence ID" value="EON68001.1"/>
    <property type="molecule type" value="Genomic_DNA"/>
</dbReference>
<dbReference type="RefSeq" id="XP_007783318.1">
    <property type="nucleotide sequence ID" value="XM_007785128.1"/>
</dbReference>
<dbReference type="Proteomes" id="UP000016924">
    <property type="component" value="Unassembled WGS sequence"/>
</dbReference>
<sequence>MPCDDLTHNHVWPTSGNLTIYHCEKYCGYCSGQSKADGKFAQTSHLRAHVKTKHIKHFKDVKVLPGVMGKDGKFGGRSKTESPSRRSRKKKARRARQQSLEDSDSSDFKFESPSTEPRTPPQAFTHRTNAMTFGGGEDIVTPGPSHSFVPASAPPVMQSSRLLQGAINATMQSSFGPRHGPRGIQGQFAQNLGNNVNQYYPDLFTSGLPSAPAQHHQQNSMRGFAPLYPQQDHMRSLLSAHTSNGAINFRAPSFNTRFIPMPENQLEDPFVGPSSSPEDIDYLRTVFTPRGGYAGSDIGALPESPLASRSRSFDGFPTQQNFSPVTFRSTRSFGDMPLSNDWEDHLTNPMDMGITDASMQNTPLPPRLVARVNPATVFRTGMFELVDEMSGTTEIATFLPRPEGGSSSAQDFFRATLRGFYNAAVVTGFTDEEATSLMAAELEALRQGAATTAMTPTEADDDEDDPLTISVRESVEEGSPFA</sequence>
<dbReference type="HOGENOM" id="CLU_566206_0_0_1"/>
<keyword evidence="3" id="KW-1185">Reference proteome</keyword>
<feature type="compositionally biased region" description="Basic and acidic residues" evidence="1">
    <location>
        <begin position="70"/>
        <end position="84"/>
    </location>
</feature>
<feature type="compositionally biased region" description="Basic residues" evidence="1">
    <location>
        <begin position="85"/>
        <end position="96"/>
    </location>
</feature>
<dbReference type="GeneID" id="19904459"/>
<organism evidence="2 3">
    <name type="scientific">Coniosporium apollinis (strain CBS 100218)</name>
    <name type="common">Rock-inhabiting black yeast</name>
    <dbReference type="NCBI Taxonomy" id="1168221"/>
    <lineage>
        <taxon>Eukaryota</taxon>
        <taxon>Fungi</taxon>
        <taxon>Dikarya</taxon>
        <taxon>Ascomycota</taxon>
        <taxon>Pezizomycotina</taxon>
        <taxon>Dothideomycetes</taxon>
        <taxon>Dothideomycetes incertae sedis</taxon>
        <taxon>Coniosporium</taxon>
    </lineage>
</organism>
<dbReference type="OrthoDB" id="3910132at2759"/>
<evidence type="ECO:0000256" key="1">
    <source>
        <dbReference type="SAM" id="MobiDB-lite"/>
    </source>
</evidence>
<protein>
    <submittedName>
        <fullName evidence="2">Uncharacterized protein</fullName>
    </submittedName>
</protein>
<dbReference type="STRING" id="1168221.R7Z251"/>
<name>R7Z251_CONA1</name>
<feature type="region of interest" description="Disordered" evidence="1">
    <location>
        <begin position="66"/>
        <end position="129"/>
    </location>
</feature>
<feature type="region of interest" description="Disordered" evidence="1">
    <location>
        <begin position="448"/>
        <end position="482"/>
    </location>
</feature>
<gene>
    <name evidence="2" type="ORF">W97_07148</name>
</gene>
<accession>R7Z251</accession>
<evidence type="ECO:0000313" key="3">
    <source>
        <dbReference type="Proteomes" id="UP000016924"/>
    </source>
</evidence>
<dbReference type="AlphaFoldDB" id="R7Z251"/>